<dbReference type="RefSeq" id="WP_013405017.1">
    <property type="nucleotide sequence ID" value="NC_014654.1"/>
</dbReference>
<dbReference type="Proteomes" id="UP000007434">
    <property type="component" value="Chromosome"/>
</dbReference>
<protein>
    <submittedName>
        <fullName evidence="10">Cation transporter</fullName>
    </submittedName>
</protein>
<name>E4RP86_HALHG</name>
<evidence type="ECO:0000256" key="8">
    <source>
        <dbReference type="ARBA" id="ARBA00023136"/>
    </source>
</evidence>
<evidence type="ECO:0000256" key="6">
    <source>
        <dbReference type="ARBA" id="ARBA00022989"/>
    </source>
</evidence>
<dbReference type="Pfam" id="PF02386">
    <property type="entry name" value="TrkH"/>
    <property type="match status" value="1"/>
</dbReference>
<feature type="transmembrane region" description="Helical" evidence="9">
    <location>
        <begin position="469"/>
        <end position="489"/>
    </location>
</feature>
<feature type="transmembrane region" description="Helical" evidence="9">
    <location>
        <begin position="74"/>
        <end position="96"/>
    </location>
</feature>
<gene>
    <name evidence="10" type="ordered locus">Halsa_0437</name>
</gene>
<proteinExistence type="inferred from homology"/>
<feature type="transmembrane region" description="Helical" evidence="9">
    <location>
        <begin position="410"/>
        <end position="431"/>
    </location>
</feature>
<dbReference type="AlphaFoldDB" id="E4RP86"/>
<dbReference type="InterPro" id="IPR003445">
    <property type="entry name" value="Cat_transpt"/>
</dbReference>
<feature type="transmembrane region" description="Helical" evidence="9">
    <location>
        <begin position="348"/>
        <end position="369"/>
    </location>
</feature>
<accession>E4RP86</accession>
<evidence type="ECO:0000256" key="4">
    <source>
        <dbReference type="ARBA" id="ARBA00022475"/>
    </source>
</evidence>
<keyword evidence="6 9" id="KW-1133">Transmembrane helix</keyword>
<dbReference type="KEGG" id="has:Halsa_0437"/>
<reference evidence="10 11" key="1">
    <citation type="submission" date="2010-11" db="EMBL/GenBank/DDBJ databases">
        <title>Complete sequence of Halanaerobium sp. sapolanicus.</title>
        <authorList>
            <consortium name="US DOE Joint Genome Institute"/>
            <person name="Lucas S."/>
            <person name="Copeland A."/>
            <person name="Lapidus A."/>
            <person name="Cheng J.-F."/>
            <person name="Bruce D."/>
            <person name="Goodwin L."/>
            <person name="Pitluck S."/>
            <person name="Davenport K."/>
            <person name="Detter J.C."/>
            <person name="Han C."/>
            <person name="Tapia R."/>
            <person name="Land M."/>
            <person name="Hauser L."/>
            <person name="Jeffries C."/>
            <person name="Kyrpides N."/>
            <person name="Ivanova N."/>
            <person name="Mikhailova N."/>
            <person name="Begemann M.B."/>
            <person name="Mormile M.R."/>
            <person name="Wall J.D."/>
            <person name="Elias D.A."/>
            <person name="Woyke T."/>
        </authorList>
    </citation>
    <scope>NUCLEOTIDE SEQUENCE [LARGE SCALE GENOMIC DNA]</scope>
    <source>
        <strain evidence="11">sapolanicus</strain>
    </source>
</reference>
<evidence type="ECO:0000256" key="2">
    <source>
        <dbReference type="ARBA" id="ARBA00009137"/>
    </source>
</evidence>
<evidence type="ECO:0000313" key="10">
    <source>
        <dbReference type="EMBL" id="ADQ13911.1"/>
    </source>
</evidence>
<organism evidence="10 11">
    <name type="scientific">Halanaerobium hydrogeniformans</name>
    <name type="common">Halanaerobium sp. (strain sapolanicus)</name>
    <dbReference type="NCBI Taxonomy" id="656519"/>
    <lineage>
        <taxon>Bacteria</taxon>
        <taxon>Bacillati</taxon>
        <taxon>Bacillota</taxon>
        <taxon>Clostridia</taxon>
        <taxon>Halanaerobiales</taxon>
        <taxon>Halanaerobiaceae</taxon>
        <taxon>Halanaerobium</taxon>
    </lineage>
</organism>
<evidence type="ECO:0000256" key="5">
    <source>
        <dbReference type="ARBA" id="ARBA00022692"/>
    </source>
</evidence>
<dbReference type="HOGENOM" id="CLU_030708_0_2_9"/>
<keyword evidence="7" id="KW-0406">Ion transport</keyword>
<evidence type="ECO:0000256" key="3">
    <source>
        <dbReference type="ARBA" id="ARBA00022448"/>
    </source>
</evidence>
<feature type="transmembrane region" description="Helical" evidence="9">
    <location>
        <begin position="136"/>
        <end position="155"/>
    </location>
</feature>
<dbReference type="OrthoDB" id="9810952at2"/>
<feature type="transmembrane region" description="Helical" evidence="9">
    <location>
        <begin position="41"/>
        <end position="62"/>
    </location>
</feature>
<keyword evidence="5 9" id="KW-0812">Transmembrane</keyword>
<evidence type="ECO:0000256" key="1">
    <source>
        <dbReference type="ARBA" id="ARBA00004651"/>
    </source>
</evidence>
<comment type="similarity">
    <text evidence="2">Belongs to the TrkH potassium transport family.</text>
</comment>
<dbReference type="PANTHER" id="PTHR32024">
    <property type="entry name" value="TRK SYSTEM POTASSIUM UPTAKE PROTEIN TRKG-RELATED"/>
    <property type="match status" value="1"/>
</dbReference>
<dbReference type="GO" id="GO:0030001">
    <property type="term" value="P:metal ion transport"/>
    <property type="evidence" value="ECO:0007669"/>
    <property type="project" value="UniProtKB-ARBA"/>
</dbReference>
<keyword evidence="8 9" id="KW-0472">Membrane</keyword>
<evidence type="ECO:0000256" key="9">
    <source>
        <dbReference type="SAM" id="Phobius"/>
    </source>
</evidence>
<dbReference type="STRING" id="656519.Halsa_0437"/>
<keyword evidence="3" id="KW-0813">Transport</keyword>
<evidence type="ECO:0000256" key="7">
    <source>
        <dbReference type="ARBA" id="ARBA00023065"/>
    </source>
</evidence>
<feature type="transmembrane region" description="Helical" evidence="9">
    <location>
        <begin position="288"/>
        <end position="307"/>
    </location>
</feature>
<dbReference type="PANTHER" id="PTHR32024:SF2">
    <property type="entry name" value="TRK SYSTEM POTASSIUM UPTAKE PROTEIN TRKG-RELATED"/>
    <property type="match status" value="1"/>
</dbReference>
<reference evidence="10 11" key="2">
    <citation type="journal article" date="2011" name="J. Bacteriol.">
        <title>Complete Genome Sequence of the Haloalkaliphilic, Hydrogen Producing Halanaerobium hydrogenoformans.</title>
        <authorList>
            <person name="Brown S.D."/>
            <person name="Begemann M.B."/>
            <person name="Mormile M.R."/>
            <person name="Wall J.D."/>
            <person name="Han C.S."/>
            <person name="Goodwin L.A."/>
            <person name="Pitluck S."/>
            <person name="Land M.L."/>
            <person name="Hauser L.J."/>
            <person name="Elias D.A."/>
        </authorList>
    </citation>
    <scope>NUCLEOTIDE SEQUENCE [LARGE SCALE GENOMIC DNA]</scope>
    <source>
        <strain evidence="11">sapolanicus</strain>
    </source>
</reference>
<feature type="transmembrane region" description="Helical" evidence="9">
    <location>
        <begin position="246"/>
        <end position="268"/>
    </location>
</feature>
<sequence>MIKSSRVNAIFYYLSYLLFILAIILLFPLALAFIYREGNNLYQAYYYTIILSAFTAIILKVLSDKDNKNINLTTAMQLCAISWIVISFFGAFPFIFALEKSLIDAVFESTAGFTSAGLTVFIGLDFMPKSIIFWRSLMQFLGGLGILTFFLLISTRAGGESWHFFSAEGHKYNLSRPVPNIYRTVKILWSIYIVFVIAQTIILNLLGLSFFDALNISFTTISTGGFTHYDQSIAHFAASGYQYFRLIEYVIIFFMFLGGVNFLLHFRFFTKDFAEIKNNSEFQTLLKIIFYGTLFLFVTIVLLNTAVDSSIEEIFRKSLFQITAIVTTTGFSTESINSSFFPVAARQLFLLLMLIGGSVGSTSGGIKIMRLNILRSLFKRDIKKIYYPRHAVLPVTVDKQILSKDEIYKLTGLVTFWLILIVIGGIITALFSDLNGLEAYSTMFSALGNIGPSFISTERMLSLSPVIKFTYIIGMLAGRLEILPLIILFSRKAWKSQA</sequence>
<evidence type="ECO:0000313" key="11">
    <source>
        <dbReference type="Proteomes" id="UP000007434"/>
    </source>
</evidence>
<dbReference type="GO" id="GO:0005886">
    <property type="term" value="C:plasma membrane"/>
    <property type="evidence" value="ECO:0007669"/>
    <property type="project" value="UniProtKB-SubCell"/>
</dbReference>
<dbReference type="EMBL" id="CP002304">
    <property type="protein sequence ID" value="ADQ13911.1"/>
    <property type="molecule type" value="Genomic_DNA"/>
</dbReference>
<dbReference type="GO" id="GO:0008324">
    <property type="term" value="F:monoatomic cation transmembrane transporter activity"/>
    <property type="evidence" value="ECO:0007669"/>
    <property type="project" value="InterPro"/>
</dbReference>
<keyword evidence="4" id="KW-1003">Cell membrane</keyword>
<feature type="transmembrane region" description="Helical" evidence="9">
    <location>
        <begin position="187"/>
        <end position="211"/>
    </location>
</feature>
<feature type="transmembrane region" description="Helical" evidence="9">
    <location>
        <begin position="12"/>
        <end position="35"/>
    </location>
</feature>
<comment type="subcellular location">
    <subcellularLocation>
        <location evidence="1">Cell membrane</location>
        <topology evidence="1">Multi-pass membrane protein</topology>
    </subcellularLocation>
</comment>
<dbReference type="eggNOG" id="COG0168">
    <property type="taxonomic scope" value="Bacteria"/>
</dbReference>
<keyword evidence="11" id="KW-1185">Reference proteome</keyword>